<organism evidence="2 3">
    <name type="scientific">Ancylobacter pratisalsi</name>
    <dbReference type="NCBI Taxonomy" id="1745854"/>
    <lineage>
        <taxon>Bacteria</taxon>
        <taxon>Pseudomonadati</taxon>
        <taxon>Pseudomonadota</taxon>
        <taxon>Alphaproteobacteria</taxon>
        <taxon>Hyphomicrobiales</taxon>
        <taxon>Xanthobacteraceae</taxon>
        <taxon>Ancylobacter</taxon>
    </lineage>
</organism>
<dbReference type="NCBIfam" id="TIGR02401">
    <property type="entry name" value="trehalose_TreY"/>
    <property type="match status" value="1"/>
</dbReference>
<dbReference type="InterPro" id="IPR006047">
    <property type="entry name" value="GH13_cat_dom"/>
</dbReference>
<sequence>MTAPALIATYRLQFHHDFPFAAAAEIVPYLAALGVSHVYASPVSAAVPGSMHGYDVVDPNRISPELGGETGFEALCEALSAHGMGLILDIVPNHMAASSHNPYWMETLEFGHHAPAAAMFDIYWETGKLLLPVLGDPLETVLAAGQLSLRADWEAGRLIVAYADHAFPLEPASVAQLLARAARAEPSLEPAASVWAALASGNVGRPAIAAARSALHEAGVSARQAVEEELAGADMSALLESQHWRLAWWRTAADELNYRRFFNITDLVGVRVEDPDIFEIVHQLPLSLVRRGQVHGLRIDHVDGLVDPAGYLERLRAAVGPDIPIFVEKILEHGEVLPLWPVEGTTGYERLNDINGLFVDKAGYAAMEAELRARNLLSGTTGERVIAAKRQIIETSLAAELDLLVRLAREGLAADMARGDVTDAALRRGVIALVVHCPVYRSYATEHGFGAADMAVWTDIRTAVEASEDPLTLAAARLLLDRLEAPEVETDRVFRRRSQQITGPVMAKGYEDTELYRTPILLSVNEVGGNLDHPSRTREEVHRLFEARARAGTRDLISLATHDTKRGPETRARLNVLSLSPDLWIEFLREVEPLCEPLRAAGEGRGGPDILDERMIHQTLYATWPISQSRVAGYLRKALREAKRNSNWETPDHPYESAVEAFAGKLVEGSEGEDYRQVLQRLVCRLAPTARIFSLAQATLHLTLPGVPDIYQGTEFRDFSLVDPDNRRPVDFGRRVAALSGEGPREDVEKVTLMRHLLRLRHELGCFSRATYRPLEMESSPWRWFGFELRGDRDGLAIVVPTRVPPGDLAPEVHLTRSLDPGYTDRSGKDVATDTLTLDRELPLLVAVCRA</sequence>
<gene>
    <name evidence="2" type="primary">treY</name>
    <name evidence="2" type="ORF">G3A50_08625</name>
</gene>
<dbReference type="GO" id="GO:0005992">
    <property type="term" value="P:trehalose biosynthetic process"/>
    <property type="evidence" value="ECO:0007669"/>
    <property type="project" value="TreeGrafter"/>
</dbReference>
<reference evidence="2 3" key="1">
    <citation type="submission" date="2020-02" db="EMBL/GenBank/DDBJ databases">
        <authorList>
            <person name="Li G."/>
        </authorList>
    </citation>
    <scope>NUCLEOTIDE SEQUENCE [LARGE SCALE GENOMIC DNA]</scope>
    <source>
        <strain evidence="2 3">DSM 102029</strain>
    </source>
</reference>
<dbReference type="AlphaFoldDB" id="A0A6P1YKC6"/>
<dbReference type="SMART" id="SM00642">
    <property type="entry name" value="Aamy"/>
    <property type="match status" value="1"/>
</dbReference>
<dbReference type="Pfam" id="PF00128">
    <property type="entry name" value="Alpha-amylase"/>
    <property type="match status" value="1"/>
</dbReference>
<dbReference type="KEGG" id="apra:G3A50_08625"/>
<evidence type="ECO:0000259" key="1">
    <source>
        <dbReference type="SMART" id="SM00642"/>
    </source>
</evidence>
<dbReference type="GO" id="GO:0047470">
    <property type="term" value="F:(1,4)-alpha-D-glucan 1-alpha-D-glucosylmutase activity"/>
    <property type="evidence" value="ECO:0007669"/>
    <property type="project" value="TreeGrafter"/>
</dbReference>
<dbReference type="InterPro" id="IPR012767">
    <property type="entry name" value="Trehalose_TreY"/>
</dbReference>
<keyword evidence="3" id="KW-1185">Reference proteome</keyword>
<dbReference type="EMBL" id="CP048630">
    <property type="protein sequence ID" value="QIB33759.1"/>
    <property type="molecule type" value="Genomic_DNA"/>
</dbReference>
<dbReference type="GO" id="GO:0030980">
    <property type="term" value="P:alpha-glucan catabolic process"/>
    <property type="evidence" value="ECO:0007669"/>
    <property type="project" value="TreeGrafter"/>
</dbReference>
<dbReference type="PANTHER" id="PTHR10357:SF216">
    <property type="entry name" value="MALTOOLIGOSYL TREHALOSE SYNTHASE-RELATED"/>
    <property type="match status" value="1"/>
</dbReference>
<evidence type="ECO:0000313" key="2">
    <source>
        <dbReference type="EMBL" id="QIB33759.1"/>
    </source>
</evidence>
<proteinExistence type="predicted"/>
<evidence type="ECO:0000313" key="3">
    <source>
        <dbReference type="Proteomes" id="UP000464751"/>
    </source>
</evidence>
<dbReference type="Gene3D" id="3.20.20.80">
    <property type="entry name" value="Glycosidases"/>
    <property type="match status" value="3"/>
</dbReference>
<dbReference type="SUPFAM" id="SSF51445">
    <property type="entry name" value="(Trans)glycosidases"/>
    <property type="match status" value="1"/>
</dbReference>
<dbReference type="Proteomes" id="UP000464751">
    <property type="component" value="Chromosome"/>
</dbReference>
<dbReference type="PANTHER" id="PTHR10357">
    <property type="entry name" value="ALPHA-AMYLASE FAMILY MEMBER"/>
    <property type="match status" value="1"/>
</dbReference>
<dbReference type="RefSeq" id="WP_163074854.1">
    <property type="nucleotide sequence ID" value="NZ_CP048630.1"/>
</dbReference>
<protein>
    <submittedName>
        <fullName evidence="2">Malto-oligosyltrehalose synthase</fullName>
    </submittedName>
</protein>
<accession>A0A6P1YKC6</accession>
<feature type="domain" description="Glycosyl hydrolase family 13 catalytic" evidence="1">
    <location>
        <begin position="6"/>
        <end position="477"/>
    </location>
</feature>
<name>A0A6P1YKC6_9HYPH</name>
<dbReference type="InterPro" id="IPR017853">
    <property type="entry name" value="GH"/>
</dbReference>
<dbReference type="CDD" id="cd11336">
    <property type="entry name" value="AmyAc_MTSase"/>
    <property type="match status" value="1"/>
</dbReference>